<dbReference type="AlphaFoldDB" id="A0A8J3SJ73"/>
<gene>
    <name evidence="2" type="ORF">Psi01_49040</name>
</gene>
<protein>
    <submittedName>
        <fullName evidence="2">Uncharacterized protein</fullName>
    </submittedName>
</protein>
<comment type="caution">
    <text evidence="2">The sequence shown here is derived from an EMBL/GenBank/DDBJ whole genome shotgun (WGS) entry which is preliminary data.</text>
</comment>
<proteinExistence type="predicted"/>
<name>A0A8J3SJ73_9ACTN</name>
<feature type="compositionally biased region" description="Basic and acidic residues" evidence="1">
    <location>
        <begin position="17"/>
        <end position="38"/>
    </location>
</feature>
<accession>A0A8J3SJ73</accession>
<dbReference type="Proteomes" id="UP000619788">
    <property type="component" value="Unassembled WGS sequence"/>
</dbReference>
<dbReference type="EMBL" id="BOOJ01000040">
    <property type="protein sequence ID" value="GIH94274.1"/>
    <property type="molecule type" value="Genomic_DNA"/>
</dbReference>
<evidence type="ECO:0000313" key="3">
    <source>
        <dbReference type="Proteomes" id="UP000619788"/>
    </source>
</evidence>
<evidence type="ECO:0000256" key="1">
    <source>
        <dbReference type="SAM" id="MobiDB-lite"/>
    </source>
</evidence>
<organism evidence="2 3">
    <name type="scientific">Planobispora siamensis</name>
    <dbReference type="NCBI Taxonomy" id="936338"/>
    <lineage>
        <taxon>Bacteria</taxon>
        <taxon>Bacillati</taxon>
        <taxon>Actinomycetota</taxon>
        <taxon>Actinomycetes</taxon>
        <taxon>Streptosporangiales</taxon>
        <taxon>Streptosporangiaceae</taxon>
        <taxon>Planobispora</taxon>
    </lineage>
</organism>
<reference evidence="2 3" key="1">
    <citation type="submission" date="2021-01" db="EMBL/GenBank/DDBJ databases">
        <title>Whole genome shotgun sequence of Planobispora siamensis NBRC 107568.</title>
        <authorList>
            <person name="Komaki H."/>
            <person name="Tamura T."/>
        </authorList>
    </citation>
    <scope>NUCLEOTIDE SEQUENCE [LARGE SCALE GENOMIC DNA]</scope>
    <source>
        <strain evidence="2 3">NBRC 107568</strain>
    </source>
</reference>
<evidence type="ECO:0000313" key="2">
    <source>
        <dbReference type="EMBL" id="GIH94274.1"/>
    </source>
</evidence>
<feature type="region of interest" description="Disordered" evidence="1">
    <location>
        <begin position="1"/>
        <end position="46"/>
    </location>
</feature>
<sequence>MRAHRESAQPPGAGHRLAPELRGRDRHREAGEAAEQRAKGHLALQPGQSGAWAAVHAVDDDSEIAIRVRDGRIAAMADGPGAGYALAAQRALP</sequence>
<keyword evidence="3" id="KW-1185">Reference proteome</keyword>